<evidence type="ECO:0000259" key="5">
    <source>
        <dbReference type="PROSITE" id="PS50075"/>
    </source>
</evidence>
<dbReference type="PRINTS" id="PR00154">
    <property type="entry name" value="AMPBINDING"/>
</dbReference>
<feature type="region of interest" description="Disordered" evidence="4">
    <location>
        <begin position="761"/>
        <end position="797"/>
    </location>
</feature>
<sequence length="978" mass="105780">MVVGVDVSRSEGTRRLCHALGREMARNHRHRGYSGVEVIREHLTAGQQPGTAVLPVVFTSLLGSHARAANIDMDLQQIYTQTSQVFLDMQVIPRSGSVLLSWDVVPGYFGFDVEEMFEATCRTIEGCAAGGQEVLPVVDSRSEKLQQHYNDTAAPVPGQTLLEAVLASCARHPERTAVVNHTARVSYSYRDLDQMSARIAQHLAGQGCRPGDVVAVETTKHPMSVVNQLGVLRAGCAFLPVGAGLPAQRRRYMADAARATATLADSTYRDQDLAALPAEVEPVQVDPDDPAYIIFTSGSTGRPKGVVISHRGALNTIADINSRFRLGTSDTVIGLSALTFDLSIYDIYGTLAAGARLSMVNDERDADEILEVLRRDRVTLWNSTPALLELTLLRAGDDDVAPSLRTLMLSGDRISFTLPARCHRLLPHAEVFSLGGATEASIWSIIHPLDGYCDATAVPYGSPLANQTIHVLGFDRRPCPVGVPGEIWIGGAGLALGYCGDPDRTAASFRDVRPFGRLYRTGDMGVFNAHHWVDFLGRRDRQVKVRGHRIELGEIETVMEDDPAVSQVVVAIVQRSGQPTIAAFVVPSGPADAVDVAALRARSGGFLPEYMVPSVIPVVDEIPTTANGKVDQRRLQEICDSRVDAGSRQSRLRRPGTAVVRGAAGAGVAGDSAGDPDSSAGRESCPEFTCQDPSRAWMRRIWSQVLGGRVTDDEASFFSIGGDSLTFQDLLRRVHQETGRPLAFREIILDPTVRRCCELAGSEPVTATGPDDVVPKGSNAEPDDHTRSVETGDDDPYAPFPLTEMQLAYLTGRNAAFELSGGSEHYYRETEAQIDPERLEDAFNALIARHPMLRCRIDADGTQRILAEVPHYRIERYGAPDLAALRSRMSHEVFAVGSWPMFRLAAAGSGGGPAPAVPQHRPHHRRRDESGDPDGGPHPVLPGSRPPAGLRHLPRLPGEAGGAQPGPQWSGRTGRSSR</sequence>
<evidence type="ECO:0000256" key="4">
    <source>
        <dbReference type="SAM" id="MobiDB-lite"/>
    </source>
</evidence>
<dbReference type="OrthoDB" id="2472181at2"/>
<evidence type="ECO:0000313" key="6">
    <source>
        <dbReference type="EMBL" id="VEI03433.1"/>
    </source>
</evidence>
<comment type="cofactor">
    <cofactor evidence="1">
        <name>pantetheine 4'-phosphate</name>
        <dbReference type="ChEBI" id="CHEBI:47942"/>
    </cofactor>
</comment>
<keyword evidence="3" id="KW-0436">Ligase</keyword>
<dbReference type="Pfam" id="PF13193">
    <property type="entry name" value="AMP-binding_C"/>
    <property type="match status" value="1"/>
</dbReference>
<reference evidence="6 7" key="1">
    <citation type="submission" date="2018-12" db="EMBL/GenBank/DDBJ databases">
        <authorList>
            <consortium name="Pathogen Informatics"/>
        </authorList>
    </citation>
    <scope>NUCLEOTIDE SEQUENCE [LARGE SCALE GENOMIC DNA]</scope>
    <source>
        <strain evidence="6 7">NCTC13652</strain>
    </source>
</reference>
<dbReference type="InterPro" id="IPR023213">
    <property type="entry name" value="CAT-like_dom_sf"/>
</dbReference>
<protein>
    <submittedName>
        <fullName evidence="6">Linear gramicidin synthase subunit D</fullName>
    </submittedName>
</protein>
<dbReference type="AlphaFoldDB" id="A0A448NZR5"/>
<dbReference type="STRING" id="1122997.GCA_000425285_00006"/>
<dbReference type="InterPro" id="IPR036736">
    <property type="entry name" value="ACP-like_sf"/>
</dbReference>
<dbReference type="InterPro" id="IPR010071">
    <property type="entry name" value="AA_adenyl_dom"/>
</dbReference>
<dbReference type="InterPro" id="IPR045851">
    <property type="entry name" value="AMP-bd_C_sf"/>
</dbReference>
<feature type="region of interest" description="Disordered" evidence="4">
    <location>
        <begin position="907"/>
        <end position="978"/>
    </location>
</feature>
<dbReference type="EMBL" id="LR134473">
    <property type="protein sequence ID" value="VEI03433.1"/>
    <property type="molecule type" value="Genomic_DNA"/>
</dbReference>
<evidence type="ECO:0000256" key="3">
    <source>
        <dbReference type="ARBA" id="ARBA00022598"/>
    </source>
</evidence>
<dbReference type="InterPro" id="IPR000873">
    <property type="entry name" value="AMP-dep_synth/lig_dom"/>
</dbReference>
<dbReference type="GO" id="GO:0031177">
    <property type="term" value="F:phosphopantetheine binding"/>
    <property type="evidence" value="ECO:0007669"/>
    <property type="project" value="TreeGrafter"/>
</dbReference>
<dbReference type="PROSITE" id="PS50075">
    <property type="entry name" value="CARRIER"/>
    <property type="match status" value="1"/>
</dbReference>
<dbReference type="NCBIfam" id="TIGR01733">
    <property type="entry name" value="AA-adenyl-dom"/>
    <property type="match status" value="1"/>
</dbReference>
<keyword evidence="7" id="KW-1185">Reference proteome</keyword>
<dbReference type="InterPro" id="IPR020845">
    <property type="entry name" value="AMP-binding_CS"/>
</dbReference>
<dbReference type="PROSITE" id="PS00455">
    <property type="entry name" value="AMP_BINDING"/>
    <property type="match status" value="1"/>
</dbReference>
<evidence type="ECO:0000256" key="1">
    <source>
        <dbReference type="ARBA" id="ARBA00001957"/>
    </source>
</evidence>
<dbReference type="InterPro" id="IPR020459">
    <property type="entry name" value="AMP-binding"/>
</dbReference>
<evidence type="ECO:0000313" key="7">
    <source>
        <dbReference type="Proteomes" id="UP000277858"/>
    </source>
</evidence>
<evidence type="ECO:0000256" key="2">
    <source>
        <dbReference type="ARBA" id="ARBA00004924"/>
    </source>
</evidence>
<dbReference type="SUPFAM" id="SSF52777">
    <property type="entry name" value="CoA-dependent acyltransferases"/>
    <property type="match status" value="2"/>
</dbReference>
<dbReference type="GO" id="GO:0016874">
    <property type="term" value="F:ligase activity"/>
    <property type="evidence" value="ECO:0007669"/>
    <property type="project" value="UniProtKB-KW"/>
</dbReference>
<organism evidence="6 7">
    <name type="scientific">Acidipropionibacterium jensenii</name>
    <dbReference type="NCBI Taxonomy" id="1749"/>
    <lineage>
        <taxon>Bacteria</taxon>
        <taxon>Bacillati</taxon>
        <taxon>Actinomycetota</taxon>
        <taxon>Actinomycetes</taxon>
        <taxon>Propionibacteriales</taxon>
        <taxon>Propionibacteriaceae</taxon>
        <taxon>Acidipropionibacterium</taxon>
    </lineage>
</organism>
<accession>A0A448NZR5</accession>
<dbReference type="GO" id="GO:0005737">
    <property type="term" value="C:cytoplasm"/>
    <property type="evidence" value="ECO:0007669"/>
    <property type="project" value="TreeGrafter"/>
</dbReference>
<dbReference type="Pfam" id="PF00501">
    <property type="entry name" value="AMP-binding"/>
    <property type="match status" value="1"/>
</dbReference>
<feature type="domain" description="Carrier" evidence="5">
    <location>
        <begin position="689"/>
        <end position="764"/>
    </location>
</feature>
<dbReference type="Gene3D" id="3.30.300.30">
    <property type="match status" value="1"/>
</dbReference>
<proteinExistence type="predicted"/>
<dbReference type="RefSeq" id="WP_028701937.1">
    <property type="nucleotide sequence ID" value="NZ_LR134473.1"/>
</dbReference>
<dbReference type="Proteomes" id="UP000277858">
    <property type="component" value="Chromosome"/>
</dbReference>
<dbReference type="Gene3D" id="3.30.559.10">
    <property type="entry name" value="Chloramphenicol acetyltransferase-like domain"/>
    <property type="match status" value="1"/>
</dbReference>
<dbReference type="PANTHER" id="PTHR45527:SF10">
    <property type="entry name" value="PYOCHELIN SYNTHASE PCHF"/>
    <property type="match status" value="1"/>
</dbReference>
<feature type="region of interest" description="Disordered" evidence="4">
    <location>
        <begin position="646"/>
        <end position="689"/>
    </location>
</feature>
<dbReference type="InterPro" id="IPR042099">
    <property type="entry name" value="ANL_N_sf"/>
</dbReference>
<name>A0A448NZR5_9ACTN</name>
<comment type="pathway">
    <text evidence="2">Siderophore biosynthesis.</text>
</comment>
<dbReference type="SUPFAM" id="SSF56801">
    <property type="entry name" value="Acetyl-CoA synthetase-like"/>
    <property type="match status" value="1"/>
</dbReference>
<dbReference type="InterPro" id="IPR009081">
    <property type="entry name" value="PP-bd_ACP"/>
</dbReference>
<dbReference type="InterPro" id="IPR025110">
    <property type="entry name" value="AMP-bd_C"/>
</dbReference>
<dbReference type="GO" id="GO:0044550">
    <property type="term" value="P:secondary metabolite biosynthetic process"/>
    <property type="evidence" value="ECO:0007669"/>
    <property type="project" value="TreeGrafter"/>
</dbReference>
<dbReference type="GO" id="GO:0043041">
    <property type="term" value="P:amino acid activation for nonribosomal peptide biosynthetic process"/>
    <property type="evidence" value="ECO:0007669"/>
    <property type="project" value="TreeGrafter"/>
</dbReference>
<dbReference type="PANTHER" id="PTHR45527">
    <property type="entry name" value="NONRIBOSOMAL PEPTIDE SYNTHETASE"/>
    <property type="match status" value="1"/>
</dbReference>
<gene>
    <name evidence="6" type="primary">lgrD</name>
    <name evidence="6" type="ORF">NCTC13652_01637</name>
</gene>
<dbReference type="Gene3D" id="1.10.1200.10">
    <property type="entry name" value="ACP-like"/>
    <property type="match status" value="1"/>
</dbReference>
<dbReference type="Gene3D" id="3.30.559.30">
    <property type="entry name" value="Nonribosomal peptide synthetase, condensation domain"/>
    <property type="match status" value="1"/>
</dbReference>
<feature type="compositionally biased region" description="Low complexity" evidence="4">
    <location>
        <begin position="669"/>
        <end position="681"/>
    </location>
</feature>
<dbReference type="Gene3D" id="3.40.50.12780">
    <property type="entry name" value="N-terminal domain of ligase-like"/>
    <property type="match status" value="1"/>
</dbReference>
<dbReference type="SUPFAM" id="SSF47336">
    <property type="entry name" value="ACP-like"/>
    <property type="match status" value="1"/>
</dbReference>
<dbReference type="Pfam" id="PF00550">
    <property type="entry name" value="PP-binding"/>
    <property type="match status" value="1"/>
</dbReference>